<feature type="region of interest" description="Disordered" evidence="1">
    <location>
        <begin position="262"/>
        <end position="289"/>
    </location>
</feature>
<feature type="compositionally biased region" description="Polar residues" evidence="1">
    <location>
        <begin position="435"/>
        <end position="447"/>
    </location>
</feature>
<dbReference type="SUPFAM" id="SSF48452">
    <property type="entry name" value="TPR-like"/>
    <property type="match status" value="1"/>
</dbReference>
<keyword evidence="2" id="KW-1185">Reference proteome</keyword>
<protein>
    <submittedName>
        <fullName evidence="3">Uncharacterized protein LOC116293383</fullName>
    </submittedName>
</protein>
<dbReference type="GeneID" id="116293383"/>
<evidence type="ECO:0000313" key="3">
    <source>
        <dbReference type="RefSeq" id="XP_031556664.1"/>
    </source>
</evidence>
<proteinExistence type="predicted"/>
<dbReference type="AlphaFoldDB" id="A0A6P8HJV4"/>
<feature type="compositionally biased region" description="Polar residues" evidence="1">
    <location>
        <begin position="408"/>
        <end position="423"/>
    </location>
</feature>
<evidence type="ECO:0000313" key="2">
    <source>
        <dbReference type="Proteomes" id="UP000515163"/>
    </source>
</evidence>
<gene>
    <name evidence="3" type="primary">LOC116293383</name>
</gene>
<feature type="region of interest" description="Disordered" evidence="1">
    <location>
        <begin position="301"/>
        <end position="423"/>
    </location>
</feature>
<dbReference type="KEGG" id="aten:116293383"/>
<sequence>MAENVPFDWRHEMDGDGWSIPEQSKSIEVLFRFANDHYKNKNYDEALQYYGLILKRAKEATDNQADSNAVYAFMKSLYMISRCQMEMGNYEDALNNAEIVCKMVVSNCPDKVHIPEQLMIELKERRDDIIGAFILALIFKQLHPSNPQYGKLLSNIQEKVEESFTKQSGVINNTFDILMKKGKKLYKNDEYSTAAAFFEKVIEVFCFLPDENLQKAYIWVAQCFLMMGDLDQAKSKVEKVLVRFSSNSKARKLHEDIVEKAKQAKAQEENASHLPDHSKGKQQDKKMSKIKDNKNEVKKMVADHKPGVSSGNVLPKQVTAKTQGPRQSSNQPSRSATKSTDSVNVASVNQSSRSAVKSTDSVRTGNRHNAMNNIDSTWEGLPKQATVNTKKPRQSSNQPSPSSTNATVNTKGPCQSSNTLSPSANRYSVLRSFSNDDSTVTQNNSAKSPVVKNGIATHDSARSKAENRNLEQSEPLPSDESNEGSFQTVKARKHCAKNKVTERKPFCLPEGVEVIWQSL</sequence>
<dbReference type="SMART" id="SM00028">
    <property type="entry name" value="TPR"/>
    <property type="match status" value="4"/>
</dbReference>
<name>A0A6P8HJV4_ACTTE</name>
<dbReference type="Proteomes" id="UP000515163">
    <property type="component" value="Unplaced"/>
</dbReference>
<organism evidence="2 3">
    <name type="scientific">Actinia tenebrosa</name>
    <name type="common">Australian red waratah sea anemone</name>
    <dbReference type="NCBI Taxonomy" id="6105"/>
    <lineage>
        <taxon>Eukaryota</taxon>
        <taxon>Metazoa</taxon>
        <taxon>Cnidaria</taxon>
        <taxon>Anthozoa</taxon>
        <taxon>Hexacorallia</taxon>
        <taxon>Actiniaria</taxon>
        <taxon>Actiniidae</taxon>
        <taxon>Actinia</taxon>
    </lineage>
</organism>
<evidence type="ECO:0000256" key="1">
    <source>
        <dbReference type="SAM" id="MobiDB-lite"/>
    </source>
</evidence>
<feature type="compositionally biased region" description="Low complexity" evidence="1">
    <location>
        <begin position="394"/>
        <end position="407"/>
    </location>
</feature>
<dbReference type="InParanoid" id="A0A6P8HJV4"/>
<feature type="compositionally biased region" description="Polar residues" evidence="1">
    <location>
        <begin position="319"/>
        <end position="376"/>
    </location>
</feature>
<accession>A0A6P8HJV4</accession>
<reference evidence="3" key="1">
    <citation type="submission" date="2025-08" db="UniProtKB">
        <authorList>
            <consortium name="RefSeq"/>
        </authorList>
    </citation>
    <scope>IDENTIFICATION</scope>
</reference>
<dbReference type="Gene3D" id="1.25.40.10">
    <property type="entry name" value="Tetratricopeptide repeat domain"/>
    <property type="match status" value="2"/>
</dbReference>
<dbReference type="InterPro" id="IPR011990">
    <property type="entry name" value="TPR-like_helical_dom_sf"/>
</dbReference>
<dbReference type="RefSeq" id="XP_031556664.1">
    <property type="nucleotide sequence ID" value="XM_031700804.1"/>
</dbReference>
<dbReference type="OrthoDB" id="10566889at2759"/>
<feature type="compositionally biased region" description="Basic and acidic residues" evidence="1">
    <location>
        <begin position="459"/>
        <end position="471"/>
    </location>
</feature>
<feature type="region of interest" description="Disordered" evidence="1">
    <location>
        <begin position="435"/>
        <end position="491"/>
    </location>
</feature>
<dbReference type="InterPro" id="IPR019734">
    <property type="entry name" value="TPR_rpt"/>
</dbReference>